<dbReference type="OrthoDB" id="1623865at2"/>
<evidence type="ECO:0000313" key="3">
    <source>
        <dbReference type="Proteomes" id="UP000198847"/>
    </source>
</evidence>
<organism evidence="2 3">
    <name type="scientific">Propionispora vibrioides</name>
    <dbReference type="NCBI Taxonomy" id="112903"/>
    <lineage>
        <taxon>Bacteria</taxon>
        <taxon>Bacillati</taxon>
        <taxon>Bacillota</taxon>
        <taxon>Negativicutes</taxon>
        <taxon>Selenomonadales</taxon>
        <taxon>Sporomusaceae</taxon>
        <taxon>Propionispora</taxon>
    </lineage>
</organism>
<dbReference type="RefSeq" id="WP_091749793.1">
    <property type="nucleotide sequence ID" value="NZ_FODY01000023.1"/>
</dbReference>
<evidence type="ECO:0000313" key="2">
    <source>
        <dbReference type="EMBL" id="SEP38318.1"/>
    </source>
</evidence>
<dbReference type="AlphaFoldDB" id="A0A1H8XGE1"/>
<evidence type="ECO:0000256" key="1">
    <source>
        <dbReference type="SAM" id="SignalP"/>
    </source>
</evidence>
<dbReference type="EMBL" id="FODY01000023">
    <property type="protein sequence ID" value="SEP38318.1"/>
    <property type="molecule type" value="Genomic_DNA"/>
</dbReference>
<feature type="chain" id="PRO_5011772220" description="Outer membrane protein beta-barrel domain-containing protein" evidence="1">
    <location>
        <begin position="25"/>
        <end position="172"/>
    </location>
</feature>
<reference evidence="2 3" key="1">
    <citation type="submission" date="2016-10" db="EMBL/GenBank/DDBJ databases">
        <authorList>
            <person name="de Groot N.N."/>
        </authorList>
    </citation>
    <scope>NUCLEOTIDE SEQUENCE [LARGE SCALE GENOMIC DNA]</scope>
    <source>
        <strain evidence="2 3">DSM 13305</strain>
    </source>
</reference>
<protein>
    <recommendedName>
        <fullName evidence="4">Outer membrane protein beta-barrel domain-containing protein</fullName>
    </recommendedName>
</protein>
<proteinExistence type="predicted"/>
<keyword evidence="1" id="KW-0732">Signal</keyword>
<name>A0A1H8XGE1_9FIRM</name>
<keyword evidence="3" id="KW-1185">Reference proteome</keyword>
<dbReference type="STRING" id="112903.SAMN04490178_12311"/>
<gene>
    <name evidence="2" type="ORF">SAMN04490178_12311</name>
</gene>
<dbReference type="Proteomes" id="UP000198847">
    <property type="component" value="Unassembled WGS sequence"/>
</dbReference>
<sequence>MKANKLFFGFLFTCLTLPAAAVLAAPVPVTDDLNELNSAYGVMLGTNSNRYYIENRVSDTLILGLQSTSWQKGTSTTDLFGQIQGLDGTDVLIGIRNFDSKTKGFIGMTKTMPTSLDWNTYVTAVVGKEFQEVEAGAIYTVTQDTDINLSYNLYRYHGNHSSVNIGLTYKAW</sequence>
<accession>A0A1H8XGE1</accession>
<evidence type="ECO:0008006" key="4">
    <source>
        <dbReference type="Google" id="ProtNLM"/>
    </source>
</evidence>
<feature type="signal peptide" evidence="1">
    <location>
        <begin position="1"/>
        <end position="24"/>
    </location>
</feature>